<reference evidence="2 3" key="1">
    <citation type="journal article" date="2016" name="Nat. Commun.">
        <title>Thousands of microbial genomes shed light on interconnected biogeochemical processes in an aquifer system.</title>
        <authorList>
            <person name="Anantharaman K."/>
            <person name="Brown C.T."/>
            <person name="Hug L.A."/>
            <person name="Sharon I."/>
            <person name="Castelle C.J."/>
            <person name="Probst A.J."/>
            <person name="Thomas B.C."/>
            <person name="Singh A."/>
            <person name="Wilkins M.J."/>
            <person name="Karaoz U."/>
            <person name="Brodie E.L."/>
            <person name="Williams K.H."/>
            <person name="Hubbard S.S."/>
            <person name="Banfield J.F."/>
        </authorList>
    </citation>
    <scope>NUCLEOTIDE SEQUENCE [LARGE SCALE GENOMIC DNA]</scope>
</reference>
<gene>
    <name evidence="2" type="ORF">A2V97_03445</name>
</gene>
<sequence length="115" mass="12272">MQEVAQVFGNVNAPPGVSQYGNLTEGGPTYFITNILRFLIVIAGVYALINMVLAGYAFLSAGDDPKKVAGAWAKIWQSILGVVISAGAFVLAALFGRLLFGDYSAFLRLRIFGPN</sequence>
<comment type="caution">
    <text evidence="2">The sequence shown here is derived from an EMBL/GenBank/DDBJ whole genome shotgun (WGS) entry which is preliminary data.</text>
</comment>
<name>A0A1F7XN55_9BACT</name>
<feature type="transmembrane region" description="Helical" evidence="1">
    <location>
        <begin position="38"/>
        <end position="59"/>
    </location>
</feature>
<dbReference type="EMBL" id="MGFX01000001">
    <property type="protein sequence ID" value="OGM15798.1"/>
    <property type="molecule type" value="Genomic_DNA"/>
</dbReference>
<organism evidence="2 3">
    <name type="scientific">Candidatus Woesebacteria bacterium RBG_16_42_24</name>
    <dbReference type="NCBI Taxonomy" id="1802485"/>
    <lineage>
        <taxon>Bacteria</taxon>
        <taxon>Candidatus Woeseibacteriota</taxon>
    </lineage>
</organism>
<evidence type="ECO:0000313" key="2">
    <source>
        <dbReference type="EMBL" id="OGM15798.1"/>
    </source>
</evidence>
<keyword evidence="1" id="KW-0812">Transmembrane</keyword>
<evidence type="ECO:0000256" key="1">
    <source>
        <dbReference type="SAM" id="Phobius"/>
    </source>
</evidence>
<accession>A0A1F7XN55</accession>
<dbReference type="STRING" id="1802485.A2V97_03445"/>
<evidence type="ECO:0000313" key="3">
    <source>
        <dbReference type="Proteomes" id="UP000177382"/>
    </source>
</evidence>
<keyword evidence="1" id="KW-0472">Membrane</keyword>
<dbReference type="AlphaFoldDB" id="A0A1F7XN55"/>
<feature type="transmembrane region" description="Helical" evidence="1">
    <location>
        <begin position="79"/>
        <end position="100"/>
    </location>
</feature>
<keyword evidence="1" id="KW-1133">Transmembrane helix</keyword>
<dbReference type="Proteomes" id="UP000177382">
    <property type="component" value="Unassembled WGS sequence"/>
</dbReference>
<proteinExistence type="predicted"/>
<protein>
    <submittedName>
        <fullName evidence="2">Uncharacterized protein</fullName>
    </submittedName>
</protein>